<dbReference type="EMBL" id="MAWT01000011">
    <property type="protein sequence ID" value="OCM71866.1"/>
    <property type="molecule type" value="Genomic_DNA"/>
</dbReference>
<evidence type="ECO:0000313" key="9">
    <source>
        <dbReference type="EMBL" id="RDY80757.1"/>
    </source>
</evidence>
<organism evidence="9 11">
    <name type="scientific">Streptococcus agalactiae</name>
    <dbReference type="NCBI Taxonomy" id="1311"/>
    <lineage>
        <taxon>Bacteria</taxon>
        <taxon>Bacillati</taxon>
        <taxon>Bacillota</taxon>
        <taxon>Bacilli</taxon>
        <taxon>Lactobacillales</taxon>
        <taxon>Streptococcaceae</taxon>
        <taxon>Streptococcus</taxon>
    </lineage>
</organism>
<evidence type="ECO:0000313" key="7">
    <source>
        <dbReference type="EMBL" id="MDK6899189.1"/>
    </source>
</evidence>
<keyword evidence="4" id="KW-0029">Amino-acid transport</keyword>
<feature type="signal peptide" evidence="5">
    <location>
        <begin position="1"/>
        <end position="19"/>
    </location>
</feature>
<comment type="caution">
    <text evidence="9">The sequence shown here is derived from an EMBL/GenBank/DDBJ whole genome shotgun (WGS) entry which is preliminary data.</text>
</comment>
<protein>
    <submittedName>
        <fullName evidence="7 9">ABC transporter substrate-binding protein</fullName>
    </submittedName>
</protein>
<comment type="similarity">
    <text evidence="1">Belongs to the leucine-binding protein family.</text>
</comment>
<dbReference type="PROSITE" id="PS51257">
    <property type="entry name" value="PROKAR_LIPOPROTEIN"/>
    <property type="match status" value="1"/>
</dbReference>
<dbReference type="InterPro" id="IPR000709">
    <property type="entry name" value="Leu_Ile_Val-bd"/>
</dbReference>
<gene>
    <name evidence="8" type="ORF">AX245_07215</name>
    <name evidence="9" type="ORF">C4618_07355</name>
    <name evidence="7" type="ORF">QP229_04165</name>
</gene>
<dbReference type="Pfam" id="PF13458">
    <property type="entry name" value="Peripla_BP_6"/>
    <property type="match status" value="1"/>
</dbReference>
<dbReference type="AlphaFoldDB" id="A0A076Z0N5"/>
<dbReference type="KEGG" id="sage:EN72_08590"/>
<reference evidence="7" key="3">
    <citation type="submission" date="2023-05" db="EMBL/GenBank/DDBJ databases">
        <title>Cataloging the Phylogenetic Diversity of Human Bladder Bacteria.</title>
        <authorList>
            <person name="Du J."/>
        </authorList>
    </citation>
    <scope>NUCLEOTIDE SEQUENCE</scope>
    <source>
        <strain evidence="7">UMB8703</strain>
    </source>
</reference>
<proteinExistence type="inferred from homology"/>
<dbReference type="Gene3D" id="3.40.50.2300">
    <property type="match status" value="2"/>
</dbReference>
<keyword evidence="3 5" id="KW-0732">Signal</keyword>
<evidence type="ECO:0000256" key="4">
    <source>
        <dbReference type="ARBA" id="ARBA00022970"/>
    </source>
</evidence>
<feature type="domain" description="Leucine-binding protein" evidence="6">
    <location>
        <begin position="39"/>
        <end position="377"/>
    </location>
</feature>
<accession>A0A076Z0N5</accession>
<dbReference type="PANTHER" id="PTHR30483:SF6">
    <property type="entry name" value="PERIPLASMIC BINDING PROTEIN OF ABC TRANSPORTER FOR NATURAL AMINO ACIDS"/>
    <property type="match status" value="1"/>
</dbReference>
<dbReference type="Proteomes" id="UP001230629">
    <property type="component" value="Unassembled WGS sequence"/>
</dbReference>
<dbReference type="KEGG" id="sagg:EN73_07760"/>
<dbReference type="Proteomes" id="UP000093122">
    <property type="component" value="Unassembled WGS sequence"/>
</dbReference>
<reference evidence="9 11" key="2">
    <citation type="journal article" date="2018" name="Emerg. Microbes Infect.">
        <title>Phenotypic and molecular analysis of nontypeable Group B streptococci: identification of cps2a and hybrid cps2a/cps5 Group B streptococcal capsule gene clusters.</title>
        <authorList>
            <person name="Alhhazmi A."/>
            <person name="Tyrrell G.J."/>
        </authorList>
    </citation>
    <scope>NUCLEOTIDE SEQUENCE [LARGE SCALE GENOMIC DNA]</scope>
    <source>
        <strain evidence="9 11">PLGBS17</strain>
    </source>
</reference>
<dbReference type="CDD" id="cd06347">
    <property type="entry name" value="PBP1_ABC_LivK_ligand_binding-like"/>
    <property type="match status" value="1"/>
</dbReference>
<evidence type="ECO:0000256" key="2">
    <source>
        <dbReference type="ARBA" id="ARBA00022448"/>
    </source>
</evidence>
<evidence type="ECO:0000259" key="6">
    <source>
        <dbReference type="Pfam" id="PF13458"/>
    </source>
</evidence>
<sequence length="388" mass="40691">MEKRLSLGALVLASTVLLAACGNVGGGASSTGTKIGKDIKVGYNWELSGNVSSYGNSMKNGADLAVKEINAAGGVGGKKLKVLSQDNKSENAEAATVATNLVTKGANVIIGPATSGAAASSTPKVNAAAVPMIAPAATQDNLVYGSDGKTLNQYFFRATFVDNYQGKLLSQYATDNLKAKKVVLFYDNSSDYSKGVAKSFKESYSGKIVDSMTFSAGDTDFQASLTKLKGKEYDAIVMPGYYTETGLIVKQARDLGISKPVLGPDGFDSPKFVQSATPVGASNVYYLTGFTTQGSTKAKAFHDHYVKAYGEEPSMFSALSYDAVYMAAKSAKGAKTSIDLKKALAKLKDFKGVTGKMSIDKNHNVVKSAYVVKLDDGKTSSVNIISAK</sequence>
<dbReference type="EMBL" id="JASOIH010000002">
    <property type="protein sequence ID" value="MDK6899189.1"/>
    <property type="molecule type" value="Genomic_DNA"/>
</dbReference>
<evidence type="ECO:0000256" key="5">
    <source>
        <dbReference type="SAM" id="SignalP"/>
    </source>
</evidence>
<dbReference type="RefSeq" id="WP_000415516.1">
    <property type="nucleotide sequence ID" value="NZ_BCNJ01000003.1"/>
</dbReference>
<feature type="chain" id="PRO_5044364393" evidence="5">
    <location>
        <begin position="20"/>
        <end position="388"/>
    </location>
</feature>
<name>A0A076Z0N5_STRAG</name>
<dbReference type="InterPro" id="IPR028081">
    <property type="entry name" value="Leu-bd"/>
</dbReference>
<evidence type="ECO:0000313" key="11">
    <source>
        <dbReference type="Proteomes" id="UP000256718"/>
    </source>
</evidence>
<dbReference type="InterPro" id="IPR028082">
    <property type="entry name" value="Peripla_BP_I"/>
</dbReference>
<dbReference type="PANTHER" id="PTHR30483">
    <property type="entry name" value="LEUCINE-SPECIFIC-BINDING PROTEIN"/>
    <property type="match status" value="1"/>
</dbReference>
<keyword evidence="2" id="KW-0813">Transport</keyword>
<dbReference type="SUPFAM" id="SSF53822">
    <property type="entry name" value="Periplasmic binding protein-like I"/>
    <property type="match status" value="1"/>
</dbReference>
<evidence type="ECO:0000256" key="1">
    <source>
        <dbReference type="ARBA" id="ARBA00010062"/>
    </source>
</evidence>
<evidence type="ECO:0000313" key="10">
    <source>
        <dbReference type="Proteomes" id="UP000093122"/>
    </source>
</evidence>
<dbReference type="GO" id="GO:0006865">
    <property type="term" value="P:amino acid transport"/>
    <property type="evidence" value="ECO:0007669"/>
    <property type="project" value="UniProtKB-KW"/>
</dbReference>
<dbReference type="PRINTS" id="PR00337">
    <property type="entry name" value="LEUILEVALBP"/>
</dbReference>
<reference evidence="8 10" key="1">
    <citation type="journal article" date="2016" name="Sci. Rep.">
        <title>Serotype IV Streptococcus agalactiae ST-452 has arisen from large genomic recombination events between CC23 and the hypervirulent CC17 lineages.</title>
        <authorList>
            <person name="Campisi E."/>
            <person name="Rinaudo C.D."/>
            <person name="Donati C."/>
            <person name="Barucco M."/>
            <person name="Torricelli G."/>
            <person name="Edwards M.S."/>
            <person name="Baker C.J."/>
            <person name="Margarit I."/>
            <person name="Rosini R."/>
        </authorList>
    </citation>
    <scope>NUCLEOTIDE SEQUENCE [LARGE SCALE GENOMIC DNA]</scope>
    <source>
        <strain evidence="8 10">CZ-PW-140</strain>
    </source>
</reference>
<dbReference type="Proteomes" id="UP000256718">
    <property type="component" value="Unassembled WGS sequence"/>
</dbReference>
<evidence type="ECO:0000256" key="3">
    <source>
        <dbReference type="ARBA" id="ARBA00022729"/>
    </source>
</evidence>
<dbReference type="InterPro" id="IPR051010">
    <property type="entry name" value="BCAA_transport"/>
</dbReference>
<evidence type="ECO:0000313" key="8">
    <source>
        <dbReference type="EMBL" id="OCM71866.1"/>
    </source>
</evidence>
<dbReference type="EMBL" id="QHGZ01000162">
    <property type="protein sequence ID" value="RDY80757.1"/>
    <property type="molecule type" value="Genomic_DNA"/>
</dbReference>